<keyword evidence="6" id="KW-0255">Endonuclease</keyword>
<evidence type="ECO:0000313" key="7">
    <source>
        <dbReference type="Proteomes" id="UP000190961"/>
    </source>
</evidence>
<evidence type="ECO:0000256" key="2">
    <source>
        <dbReference type="ARBA" id="ARBA00022747"/>
    </source>
</evidence>
<comment type="similarity">
    <text evidence="1">Belongs to the type-I restriction system S methylase family.</text>
</comment>
<keyword evidence="3" id="KW-0238">DNA-binding</keyword>
<dbReference type="GO" id="GO:0009307">
    <property type="term" value="P:DNA restriction-modification system"/>
    <property type="evidence" value="ECO:0007669"/>
    <property type="project" value="UniProtKB-KW"/>
</dbReference>
<keyword evidence="6" id="KW-0378">Hydrolase</keyword>
<keyword evidence="6" id="KW-0540">Nuclease</keyword>
<evidence type="ECO:0000256" key="4">
    <source>
        <dbReference type="SAM" id="Coils"/>
    </source>
</evidence>
<organism evidence="6 7">
    <name type="scientific">Ohtaekwangia koreensis</name>
    <dbReference type="NCBI Taxonomy" id="688867"/>
    <lineage>
        <taxon>Bacteria</taxon>
        <taxon>Pseudomonadati</taxon>
        <taxon>Bacteroidota</taxon>
        <taxon>Cytophagia</taxon>
        <taxon>Cytophagales</taxon>
        <taxon>Fulvivirgaceae</taxon>
        <taxon>Ohtaekwangia</taxon>
    </lineage>
</organism>
<name>A0A1T5M9V3_9BACT</name>
<dbReference type="GO" id="GO:0004519">
    <property type="term" value="F:endonuclease activity"/>
    <property type="evidence" value="ECO:0007669"/>
    <property type="project" value="UniProtKB-KW"/>
</dbReference>
<gene>
    <name evidence="6" type="ORF">SAMN05660236_4795</name>
</gene>
<dbReference type="GO" id="GO:0003677">
    <property type="term" value="F:DNA binding"/>
    <property type="evidence" value="ECO:0007669"/>
    <property type="project" value="UniProtKB-KW"/>
</dbReference>
<reference evidence="6 7" key="1">
    <citation type="submission" date="2017-02" db="EMBL/GenBank/DDBJ databases">
        <authorList>
            <person name="Peterson S.W."/>
        </authorList>
    </citation>
    <scope>NUCLEOTIDE SEQUENCE [LARGE SCALE GENOMIC DNA]</scope>
    <source>
        <strain evidence="6 7">DSM 25262</strain>
    </source>
</reference>
<evidence type="ECO:0000313" key="6">
    <source>
        <dbReference type="EMBL" id="SKC85030.1"/>
    </source>
</evidence>
<dbReference type="InterPro" id="IPR044946">
    <property type="entry name" value="Restrct_endonuc_typeI_TRD_sf"/>
</dbReference>
<dbReference type="InterPro" id="IPR000055">
    <property type="entry name" value="Restrct_endonuc_typeI_TRD"/>
</dbReference>
<dbReference type="Pfam" id="PF01420">
    <property type="entry name" value="Methylase_S"/>
    <property type="match status" value="1"/>
</dbReference>
<keyword evidence="7" id="KW-1185">Reference proteome</keyword>
<feature type="coiled-coil region" evidence="4">
    <location>
        <begin position="152"/>
        <end position="179"/>
    </location>
</feature>
<evidence type="ECO:0000256" key="3">
    <source>
        <dbReference type="ARBA" id="ARBA00023125"/>
    </source>
</evidence>
<dbReference type="InterPro" id="IPR051212">
    <property type="entry name" value="Type-I_RE_S_subunit"/>
</dbReference>
<dbReference type="SUPFAM" id="SSF116734">
    <property type="entry name" value="DNA methylase specificity domain"/>
    <property type="match status" value="2"/>
</dbReference>
<dbReference type="RefSeq" id="WP_079689337.1">
    <property type="nucleotide sequence ID" value="NZ_FUZU01000004.1"/>
</dbReference>
<protein>
    <submittedName>
        <fullName evidence="6">Restriction endonuclease S subunit</fullName>
    </submittedName>
</protein>
<dbReference type="Gene3D" id="3.90.220.20">
    <property type="entry name" value="DNA methylase specificity domains"/>
    <property type="match status" value="2"/>
</dbReference>
<dbReference type="CDD" id="cd17261">
    <property type="entry name" value="RMtype1_S_EcoKI-TRD2-CR2_like"/>
    <property type="match status" value="1"/>
</dbReference>
<dbReference type="STRING" id="688867.SAMN05660236_4795"/>
<dbReference type="PANTHER" id="PTHR43140">
    <property type="entry name" value="TYPE-1 RESTRICTION ENZYME ECOKI SPECIFICITY PROTEIN"/>
    <property type="match status" value="1"/>
</dbReference>
<keyword evidence="4" id="KW-0175">Coiled coil</keyword>
<dbReference type="EMBL" id="FUZU01000004">
    <property type="protein sequence ID" value="SKC85030.1"/>
    <property type="molecule type" value="Genomic_DNA"/>
</dbReference>
<dbReference type="OrthoDB" id="667970at2"/>
<dbReference type="PANTHER" id="PTHR43140:SF1">
    <property type="entry name" value="TYPE I RESTRICTION ENZYME ECOKI SPECIFICITY SUBUNIT"/>
    <property type="match status" value="1"/>
</dbReference>
<keyword evidence="2" id="KW-0680">Restriction system</keyword>
<proteinExistence type="inferred from homology"/>
<feature type="domain" description="Type I restriction modification DNA specificity" evidence="5">
    <location>
        <begin position="16"/>
        <end position="165"/>
    </location>
</feature>
<dbReference type="AlphaFoldDB" id="A0A1T5M9V3"/>
<evidence type="ECO:0000259" key="5">
    <source>
        <dbReference type="Pfam" id="PF01420"/>
    </source>
</evidence>
<accession>A0A1T5M9V3</accession>
<dbReference type="CDD" id="cd17288">
    <property type="entry name" value="RMtype1_S_LlaAI06ORF1089P_TRD1-CR1_like"/>
    <property type="match status" value="1"/>
</dbReference>
<dbReference type="Proteomes" id="UP000190961">
    <property type="component" value="Unassembled WGS sequence"/>
</dbReference>
<evidence type="ECO:0000256" key="1">
    <source>
        <dbReference type="ARBA" id="ARBA00010923"/>
    </source>
</evidence>
<sequence>MERVIEKINASESTLPQGWKWVKLGEVCDIINGKNQSEVLDPNGKYPIYGSSGIFGYANKYLCNEGTTVIGRKGTINSPIYVSTKFWNVDTAFGLSPKGTLIGKFLFYFCKGFNFHALDKSTTIPSLAKRDLLSIDMVLPPITQQRAIVSKIEELLSDLDKGKQQLELAQQQLKVYRQAVFNLAIKGEANIPIEDVIDSLDQGWSPRCHNEPSPNENIWGVIKTTAVQAGYFLDGENKMLPGNLEPRMQHELKVGDILITRAGPRVRVGVCCMVRQTRSKLLNCDKVYRIKVNPKVVIPEYLEILLNTPKYSKEIGKMKTGISDSGVNLTQKGFLKILLPVPMIKEQKSIVLEIESRLSVCDKVEETINQSLSQAETLRQSILKKAFEGKLLTEVESEDIRVLSKSVEKLTIVTEPLIKNNVETDTHFLKVIAGIKDTDLHAGILAMVIDAHEKSPEHHLKLSHVKGEKIAHLVEAYIGIDLGRNPRKDAAGPDDYPHLKKVESRAAKAGWFRTERLHIGQTYVSKSGMPKIIKRVKEMLPTEDLNKIEKLIQTFLPFELEHAEVIATVYAGWNNLLLDGRTPTDEEIVYESRENWSKRKLTIEREKFFNALHWLRKHEMVPVGVGKTVSKPKTSI</sequence>